<gene>
    <name evidence="1" type="ORF">B0H16DRAFT_1219455</name>
</gene>
<comment type="caution">
    <text evidence="1">The sequence shown here is derived from an EMBL/GenBank/DDBJ whole genome shotgun (WGS) entry which is preliminary data.</text>
</comment>
<evidence type="ECO:0000313" key="1">
    <source>
        <dbReference type="EMBL" id="KAJ7742311.1"/>
    </source>
</evidence>
<protein>
    <submittedName>
        <fullName evidence="1">Uncharacterized protein</fullName>
    </submittedName>
</protein>
<evidence type="ECO:0000313" key="2">
    <source>
        <dbReference type="Proteomes" id="UP001215598"/>
    </source>
</evidence>
<proteinExistence type="predicted"/>
<organism evidence="1 2">
    <name type="scientific">Mycena metata</name>
    <dbReference type="NCBI Taxonomy" id="1033252"/>
    <lineage>
        <taxon>Eukaryota</taxon>
        <taxon>Fungi</taxon>
        <taxon>Dikarya</taxon>
        <taxon>Basidiomycota</taxon>
        <taxon>Agaricomycotina</taxon>
        <taxon>Agaricomycetes</taxon>
        <taxon>Agaricomycetidae</taxon>
        <taxon>Agaricales</taxon>
        <taxon>Marasmiineae</taxon>
        <taxon>Mycenaceae</taxon>
        <taxon>Mycena</taxon>
    </lineage>
</organism>
<feature type="non-terminal residue" evidence="1">
    <location>
        <position position="1"/>
    </location>
</feature>
<keyword evidence="2" id="KW-1185">Reference proteome</keyword>
<feature type="non-terminal residue" evidence="1">
    <location>
        <position position="101"/>
    </location>
</feature>
<name>A0AAD7N214_9AGAR</name>
<dbReference type="Proteomes" id="UP001215598">
    <property type="component" value="Unassembled WGS sequence"/>
</dbReference>
<dbReference type="EMBL" id="JARKIB010000095">
    <property type="protein sequence ID" value="KAJ7742311.1"/>
    <property type="molecule type" value="Genomic_DNA"/>
</dbReference>
<accession>A0AAD7N214</accession>
<sequence>CFQCHVFIKPEDARAHVGGHIFKALNGITEPNLYERVHATNACGFCGRGGCSADLSGLPTARATPKCTSTCPRAHPFSYGHAKKYSGATPCTNVPMFCTLC</sequence>
<reference evidence="1" key="1">
    <citation type="submission" date="2023-03" db="EMBL/GenBank/DDBJ databases">
        <title>Massive genome expansion in bonnet fungi (Mycena s.s.) driven by repeated elements and novel gene families across ecological guilds.</title>
        <authorList>
            <consortium name="Lawrence Berkeley National Laboratory"/>
            <person name="Harder C.B."/>
            <person name="Miyauchi S."/>
            <person name="Viragh M."/>
            <person name="Kuo A."/>
            <person name="Thoen E."/>
            <person name="Andreopoulos B."/>
            <person name="Lu D."/>
            <person name="Skrede I."/>
            <person name="Drula E."/>
            <person name="Henrissat B."/>
            <person name="Morin E."/>
            <person name="Kohler A."/>
            <person name="Barry K."/>
            <person name="LaButti K."/>
            <person name="Morin E."/>
            <person name="Salamov A."/>
            <person name="Lipzen A."/>
            <person name="Mereny Z."/>
            <person name="Hegedus B."/>
            <person name="Baldrian P."/>
            <person name="Stursova M."/>
            <person name="Weitz H."/>
            <person name="Taylor A."/>
            <person name="Grigoriev I.V."/>
            <person name="Nagy L.G."/>
            <person name="Martin F."/>
            <person name="Kauserud H."/>
        </authorList>
    </citation>
    <scope>NUCLEOTIDE SEQUENCE</scope>
    <source>
        <strain evidence="1">CBHHK182m</strain>
    </source>
</reference>
<dbReference type="AlphaFoldDB" id="A0AAD7N214"/>